<dbReference type="AlphaFoldDB" id="A0A089YQ37"/>
<dbReference type="EMBL" id="KM076635">
    <property type="protein sequence ID" value="AIR95625.1"/>
    <property type="molecule type" value="mRNA"/>
</dbReference>
<dbReference type="SFLD" id="SFLDS00019">
    <property type="entry name" value="Glutathione_Transferase_(cytos"/>
    <property type="match status" value="1"/>
</dbReference>
<organism evidence="3">
    <name type="scientific">Tetranychus cinnabarinus</name>
    <name type="common">Carmine spider mite</name>
    <name type="synonym">Acarus cinnabarinus</name>
    <dbReference type="NCBI Taxonomy" id="93129"/>
    <lineage>
        <taxon>Eukaryota</taxon>
        <taxon>Metazoa</taxon>
        <taxon>Ecdysozoa</taxon>
        <taxon>Arthropoda</taxon>
        <taxon>Chelicerata</taxon>
        <taxon>Arachnida</taxon>
        <taxon>Acari</taxon>
        <taxon>Acariformes</taxon>
        <taxon>Trombidiformes</taxon>
        <taxon>Prostigmata</taxon>
        <taxon>Eleutherengona</taxon>
        <taxon>Raphignathae</taxon>
        <taxon>Tetranychoidea</taxon>
        <taxon>Tetranychidae</taxon>
        <taxon>Tetranychus</taxon>
    </lineage>
</organism>
<sequence>MVPILGYWDLRGFVDPIRMLLAQAGVDYEFKAYKIGPAPEYSKDEFRSIKDGLGLDFPNCPYYIDDDVKLSQTVAILRYLGRKHGFNGTSDSEITRCDLAEQATAELKLFLFSVWRTHDDEAKKQIAEVVPAKLAQYEKFLGSGPFVLGEKLSYPDFLNYSIFDYIRLYDASLIENHTAIRNFLAKFEALPNIDTYIKSEKFSRMPVTGPMYGWGGSA</sequence>
<evidence type="ECO:0000259" key="2">
    <source>
        <dbReference type="PROSITE" id="PS50405"/>
    </source>
</evidence>
<reference evidence="3" key="1">
    <citation type="submission" date="2014-06" db="EMBL/GenBank/DDBJ databases">
        <title>Sequence cloning of GSTs from T. cinnabarinus.</title>
        <authorList>
            <person name="Shen G."/>
        </authorList>
    </citation>
    <scope>NUCLEOTIDE SEQUENCE</scope>
</reference>
<dbReference type="InterPro" id="IPR050213">
    <property type="entry name" value="GST_superfamily"/>
</dbReference>
<dbReference type="SUPFAM" id="SSF47616">
    <property type="entry name" value="GST C-terminal domain-like"/>
    <property type="match status" value="1"/>
</dbReference>
<dbReference type="GO" id="GO:0004364">
    <property type="term" value="F:glutathione transferase activity"/>
    <property type="evidence" value="ECO:0007669"/>
    <property type="project" value="TreeGrafter"/>
</dbReference>
<dbReference type="Gene3D" id="1.20.1050.10">
    <property type="match status" value="1"/>
</dbReference>
<dbReference type="InterPro" id="IPR036282">
    <property type="entry name" value="Glutathione-S-Trfase_C_sf"/>
</dbReference>
<dbReference type="PANTHER" id="PTHR11571">
    <property type="entry name" value="GLUTATHIONE S-TRANSFERASE"/>
    <property type="match status" value="1"/>
</dbReference>
<name>A0A089YQ37_TETCI</name>
<protein>
    <submittedName>
        <fullName evidence="3">GST m2</fullName>
    </submittedName>
</protein>
<dbReference type="SUPFAM" id="SSF52833">
    <property type="entry name" value="Thioredoxin-like"/>
    <property type="match status" value="1"/>
</dbReference>
<dbReference type="PANTHER" id="PTHR11571:SF253">
    <property type="entry name" value="S-TRANSFERASE, PUTATIVE-RELATED"/>
    <property type="match status" value="1"/>
</dbReference>
<evidence type="ECO:0000259" key="1">
    <source>
        <dbReference type="PROSITE" id="PS50404"/>
    </source>
</evidence>
<dbReference type="InterPro" id="IPR036249">
    <property type="entry name" value="Thioredoxin-like_sf"/>
</dbReference>
<feature type="domain" description="GST N-terminal" evidence="1">
    <location>
        <begin position="1"/>
        <end position="88"/>
    </location>
</feature>
<dbReference type="Gene3D" id="3.40.30.10">
    <property type="entry name" value="Glutaredoxin"/>
    <property type="match status" value="1"/>
</dbReference>
<evidence type="ECO:0000313" key="3">
    <source>
        <dbReference type="EMBL" id="AIR95625.1"/>
    </source>
</evidence>
<dbReference type="InterPro" id="IPR010987">
    <property type="entry name" value="Glutathione-S-Trfase_C-like"/>
</dbReference>
<dbReference type="InterPro" id="IPR004046">
    <property type="entry name" value="GST_C"/>
</dbReference>
<dbReference type="Pfam" id="PF02798">
    <property type="entry name" value="GST_N"/>
    <property type="match status" value="1"/>
</dbReference>
<proteinExistence type="evidence at transcript level"/>
<accession>A0A089YQ37</accession>
<dbReference type="PROSITE" id="PS50404">
    <property type="entry name" value="GST_NTER"/>
    <property type="match status" value="1"/>
</dbReference>
<dbReference type="CDD" id="cd03075">
    <property type="entry name" value="GST_N_Mu"/>
    <property type="match status" value="1"/>
</dbReference>
<dbReference type="Pfam" id="PF14497">
    <property type="entry name" value="GST_C_3"/>
    <property type="match status" value="1"/>
</dbReference>
<feature type="domain" description="GST C-terminal" evidence="2">
    <location>
        <begin position="90"/>
        <end position="207"/>
    </location>
</feature>
<dbReference type="PROSITE" id="PS50405">
    <property type="entry name" value="GST_CTER"/>
    <property type="match status" value="1"/>
</dbReference>
<dbReference type="GO" id="GO:0006749">
    <property type="term" value="P:glutathione metabolic process"/>
    <property type="evidence" value="ECO:0007669"/>
    <property type="project" value="TreeGrafter"/>
</dbReference>
<dbReference type="InterPro" id="IPR004045">
    <property type="entry name" value="Glutathione_S-Trfase_N"/>
</dbReference>
<dbReference type="InterPro" id="IPR040079">
    <property type="entry name" value="Glutathione_S-Trfase"/>
</dbReference>